<organism evidence="4 5">
    <name type="scientific">Gnathostoma spinigerum</name>
    <dbReference type="NCBI Taxonomy" id="75299"/>
    <lineage>
        <taxon>Eukaryota</taxon>
        <taxon>Metazoa</taxon>
        <taxon>Ecdysozoa</taxon>
        <taxon>Nematoda</taxon>
        <taxon>Chromadorea</taxon>
        <taxon>Rhabditida</taxon>
        <taxon>Spirurina</taxon>
        <taxon>Gnathostomatomorpha</taxon>
        <taxon>Gnathostomatoidea</taxon>
        <taxon>Gnathostomatidae</taxon>
        <taxon>Gnathostoma</taxon>
    </lineage>
</organism>
<feature type="chain" id="PRO_5044842334" description="Insulin-like domain-containing protein" evidence="3">
    <location>
        <begin position="22"/>
        <end position="119"/>
    </location>
</feature>
<sequence>MLSLLAFSVYFFVSFITLTEGNPVPVGELGNLSQMSSKPKFGTLKLCPPGGRSFFEAFQLACPMRRKRSVFDRLRRNEDTFGDGEYRPATVNEIMKICCIRGCEVSDLFSLCAPFSVWD</sequence>
<dbReference type="InterPro" id="IPR036438">
    <property type="entry name" value="Insulin-like_sf"/>
</dbReference>
<dbReference type="PROSITE" id="PS00262">
    <property type="entry name" value="INSULIN"/>
    <property type="match status" value="1"/>
</dbReference>
<reference evidence="4 5" key="1">
    <citation type="submission" date="2024-08" db="EMBL/GenBank/DDBJ databases">
        <title>Gnathostoma spinigerum genome.</title>
        <authorList>
            <person name="Gonzalez-Bertolin B."/>
            <person name="Monzon S."/>
            <person name="Zaballos A."/>
            <person name="Jimenez P."/>
            <person name="Dekumyoy P."/>
            <person name="Varona S."/>
            <person name="Cuesta I."/>
            <person name="Sumanam S."/>
            <person name="Adisakwattana P."/>
            <person name="Gasser R.B."/>
            <person name="Hernandez-Gonzalez A."/>
            <person name="Young N.D."/>
            <person name="Perteguer M.J."/>
        </authorList>
    </citation>
    <scope>NUCLEOTIDE SEQUENCE [LARGE SCALE GENOMIC DNA]</scope>
    <source>
        <strain evidence="4">AL3</strain>
        <tissue evidence="4">Liver</tissue>
    </source>
</reference>
<dbReference type="AlphaFoldDB" id="A0ABD6E654"/>
<evidence type="ECO:0000256" key="3">
    <source>
        <dbReference type="SAM" id="SignalP"/>
    </source>
</evidence>
<name>A0ABD6E654_9BILA</name>
<keyword evidence="5" id="KW-1185">Reference proteome</keyword>
<evidence type="ECO:0000313" key="4">
    <source>
        <dbReference type="EMBL" id="MFH4975554.1"/>
    </source>
</evidence>
<evidence type="ECO:0000313" key="5">
    <source>
        <dbReference type="Proteomes" id="UP001608902"/>
    </source>
</evidence>
<keyword evidence="2 3" id="KW-0732">Signal</keyword>
<dbReference type="EMBL" id="JBGFUD010000971">
    <property type="protein sequence ID" value="MFH4975554.1"/>
    <property type="molecule type" value="Genomic_DNA"/>
</dbReference>
<feature type="signal peptide" evidence="3">
    <location>
        <begin position="1"/>
        <end position="21"/>
    </location>
</feature>
<evidence type="ECO:0008006" key="6">
    <source>
        <dbReference type="Google" id="ProtNLM"/>
    </source>
</evidence>
<evidence type="ECO:0000256" key="2">
    <source>
        <dbReference type="ARBA" id="ARBA00022729"/>
    </source>
</evidence>
<dbReference type="Proteomes" id="UP001608902">
    <property type="component" value="Unassembled WGS sequence"/>
</dbReference>
<dbReference type="SUPFAM" id="SSF56994">
    <property type="entry name" value="Insulin-like"/>
    <property type="match status" value="1"/>
</dbReference>
<dbReference type="InterPro" id="IPR022353">
    <property type="entry name" value="Insulin_CS"/>
</dbReference>
<protein>
    <recommendedName>
        <fullName evidence="6">Insulin-like domain-containing protein</fullName>
    </recommendedName>
</protein>
<gene>
    <name evidence="4" type="ORF">AB6A40_002263</name>
</gene>
<evidence type="ECO:0000256" key="1">
    <source>
        <dbReference type="ARBA" id="ARBA00009034"/>
    </source>
</evidence>
<proteinExistence type="inferred from homology"/>
<comment type="similarity">
    <text evidence="1">Belongs to the insulin family.</text>
</comment>
<accession>A0ABD6E654</accession>
<comment type="caution">
    <text evidence="4">The sequence shown here is derived from an EMBL/GenBank/DDBJ whole genome shotgun (WGS) entry which is preliminary data.</text>
</comment>